<dbReference type="RefSeq" id="WP_378611607.1">
    <property type="nucleotide sequence ID" value="NZ_JBHSAX010000006.1"/>
</dbReference>
<dbReference type="Pfam" id="PF17765">
    <property type="entry name" value="MLTR_LBD"/>
    <property type="match status" value="1"/>
</dbReference>
<feature type="domain" description="MmyB-like transcription regulator ligand binding" evidence="1">
    <location>
        <begin position="96"/>
        <end position="192"/>
    </location>
</feature>
<sequence>MRQLRIHYGWTRLHAAQRLHMSDATVKRIEIRQLEVTAEALESIVVGFDLDRAQERFTRELAQAPVPLAPLAELRERAAAPEWRTSFAHLDDSGVACAFIDPLWNVVAANDRFAEAFPGLGDFDDNLALWHFHPGKKDSPSVRALVHRDDESAHFTKALRAALGRHRADPRAHELLRQLRASADFSARWKSTITVAYGRGPGNPVHLRDQRTGERYTLSIQLGKAMCEDNVQFCTALRDPYTGPSSA</sequence>
<reference evidence="3" key="1">
    <citation type="journal article" date="2019" name="Int. J. Syst. Evol. Microbiol.">
        <title>The Global Catalogue of Microorganisms (GCM) 10K type strain sequencing project: providing services to taxonomists for standard genome sequencing and annotation.</title>
        <authorList>
            <consortium name="The Broad Institute Genomics Platform"/>
            <consortium name="The Broad Institute Genome Sequencing Center for Infectious Disease"/>
            <person name="Wu L."/>
            <person name="Ma J."/>
        </authorList>
    </citation>
    <scope>NUCLEOTIDE SEQUENCE [LARGE SCALE GENOMIC DNA]</scope>
    <source>
        <strain evidence="3">CGMCC 4.7330</strain>
    </source>
</reference>
<evidence type="ECO:0000259" key="1">
    <source>
        <dbReference type="Pfam" id="PF17765"/>
    </source>
</evidence>
<accession>A0ABV8DPR1</accession>
<dbReference type="Gene3D" id="3.30.450.180">
    <property type="match status" value="1"/>
</dbReference>
<dbReference type="InterPro" id="IPR001387">
    <property type="entry name" value="Cro/C1-type_HTH"/>
</dbReference>
<dbReference type="PANTHER" id="PTHR35010">
    <property type="entry name" value="BLL4672 PROTEIN-RELATED"/>
    <property type="match status" value="1"/>
</dbReference>
<proteinExistence type="predicted"/>
<evidence type="ECO:0000313" key="2">
    <source>
        <dbReference type="EMBL" id="MFC3961637.1"/>
    </source>
</evidence>
<dbReference type="EMBL" id="JBHSAX010000006">
    <property type="protein sequence ID" value="MFC3961637.1"/>
    <property type="molecule type" value="Genomic_DNA"/>
</dbReference>
<gene>
    <name evidence="2" type="ORF">ACFO0B_06515</name>
</gene>
<keyword evidence="3" id="KW-1185">Reference proteome</keyword>
<comment type="caution">
    <text evidence="2">The sequence shown here is derived from an EMBL/GenBank/DDBJ whole genome shotgun (WGS) entry which is preliminary data.</text>
</comment>
<dbReference type="CDD" id="cd00093">
    <property type="entry name" value="HTH_XRE"/>
    <property type="match status" value="1"/>
</dbReference>
<dbReference type="Proteomes" id="UP001595696">
    <property type="component" value="Unassembled WGS sequence"/>
</dbReference>
<name>A0ABV8DPR1_9NOCA</name>
<evidence type="ECO:0000313" key="3">
    <source>
        <dbReference type="Proteomes" id="UP001595696"/>
    </source>
</evidence>
<protein>
    <submittedName>
        <fullName evidence="2">Helix-turn-helix domain-containing protein</fullName>
    </submittedName>
</protein>
<dbReference type="InterPro" id="IPR041413">
    <property type="entry name" value="MLTR_LBD"/>
</dbReference>
<organism evidence="2 3">
    <name type="scientific">Nocardia jiangsuensis</name>
    <dbReference type="NCBI Taxonomy" id="1691563"/>
    <lineage>
        <taxon>Bacteria</taxon>
        <taxon>Bacillati</taxon>
        <taxon>Actinomycetota</taxon>
        <taxon>Actinomycetes</taxon>
        <taxon>Mycobacteriales</taxon>
        <taxon>Nocardiaceae</taxon>
        <taxon>Nocardia</taxon>
    </lineage>
</organism>